<dbReference type="EMBL" id="BK014884">
    <property type="protein sequence ID" value="DAD80477.1"/>
    <property type="molecule type" value="Genomic_DNA"/>
</dbReference>
<protein>
    <submittedName>
        <fullName evidence="1">Uncharacterized protein</fullName>
    </submittedName>
</protein>
<reference evidence="1" key="1">
    <citation type="journal article" date="2021" name="Proc. Natl. Acad. Sci. U.S.A.">
        <title>A Catalog of Tens of Thousands of Viruses from Human Metagenomes Reveals Hidden Associations with Chronic Diseases.</title>
        <authorList>
            <person name="Tisza M.J."/>
            <person name="Buck C.B."/>
        </authorList>
    </citation>
    <scope>NUCLEOTIDE SEQUENCE</scope>
    <source>
        <strain evidence="1">CtYh54</strain>
    </source>
</reference>
<accession>A0A8S5MDS8</accession>
<evidence type="ECO:0000313" key="1">
    <source>
        <dbReference type="EMBL" id="DAD80477.1"/>
    </source>
</evidence>
<organism evidence="1">
    <name type="scientific">Siphoviridae sp. ctYh54</name>
    <dbReference type="NCBI Taxonomy" id="2826379"/>
    <lineage>
        <taxon>Viruses</taxon>
        <taxon>Duplodnaviria</taxon>
        <taxon>Heunggongvirae</taxon>
        <taxon>Uroviricota</taxon>
        <taxon>Caudoviricetes</taxon>
    </lineage>
</organism>
<sequence>MDSMDDCIQNRSCIWFKPIYSTTKLCIMTLRLR</sequence>
<name>A0A8S5MDS8_9CAUD</name>
<proteinExistence type="predicted"/>